<feature type="compositionally biased region" description="Basic residues" evidence="1">
    <location>
        <begin position="221"/>
        <end position="231"/>
    </location>
</feature>
<feature type="compositionally biased region" description="Polar residues" evidence="1">
    <location>
        <begin position="524"/>
        <end position="534"/>
    </location>
</feature>
<reference evidence="4" key="1">
    <citation type="submission" date="2024-02" db="UniProtKB">
        <authorList>
            <consortium name="WormBaseParasite"/>
        </authorList>
    </citation>
    <scope>IDENTIFICATION</scope>
</reference>
<dbReference type="Proteomes" id="UP000887575">
    <property type="component" value="Unassembled WGS sequence"/>
</dbReference>
<evidence type="ECO:0000313" key="3">
    <source>
        <dbReference type="Proteomes" id="UP000887575"/>
    </source>
</evidence>
<name>A0AAF3FHD3_9BILA</name>
<accession>A0AAF3FHD3</accession>
<feature type="region of interest" description="Disordered" evidence="1">
    <location>
        <begin position="97"/>
        <end position="133"/>
    </location>
</feature>
<feature type="transmembrane region" description="Helical" evidence="2">
    <location>
        <begin position="31"/>
        <end position="57"/>
    </location>
</feature>
<feature type="compositionally biased region" description="Polar residues" evidence="1">
    <location>
        <begin position="422"/>
        <end position="436"/>
    </location>
</feature>
<organism evidence="3 4">
    <name type="scientific">Mesorhabditis belari</name>
    <dbReference type="NCBI Taxonomy" id="2138241"/>
    <lineage>
        <taxon>Eukaryota</taxon>
        <taxon>Metazoa</taxon>
        <taxon>Ecdysozoa</taxon>
        <taxon>Nematoda</taxon>
        <taxon>Chromadorea</taxon>
        <taxon>Rhabditida</taxon>
        <taxon>Rhabditina</taxon>
        <taxon>Rhabditomorpha</taxon>
        <taxon>Rhabditoidea</taxon>
        <taxon>Rhabditidae</taxon>
        <taxon>Mesorhabditinae</taxon>
        <taxon>Mesorhabditis</taxon>
    </lineage>
</organism>
<keyword evidence="2" id="KW-0812">Transmembrane</keyword>
<feature type="compositionally biased region" description="Low complexity" evidence="1">
    <location>
        <begin position="286"/>
        <end position="303"/>
    </location>
</feature>
<feature type="compositionally biased region" description="Low complexity" evidence="1">
    <location>
        <begin position="104"/>
        <end position="113"/>
    </location>
</feature>
<dbReference type="AlphaFoldDB" id="A0AAF3FHD3"/>
<protein>
    <submittedName>
        <fullName evidence="4">Uncharacterized protein</fullName>
    </submittedName>
</protein>
<feature type="compositionally biased region" description="Polar residues" evidence="1">
    <location>
        <begin position="207"/>
        <end position="218"/>
    </location>
</feature>
<feature type="compositionally biased region" description="Polar residues" evidence="1">
    <location>
        <begin position="268"/>
        <end position="283"/>
    </location>
</feature>
<feature type="compositionally biased region" description="Low complexity" evidence="1">
    <location>
        <begin position="466"/>
        <end position="480"/>
    </location>
</feature>
<evidence type="ECO:0000313" key="4">
    <source>
        <dbReference type="WBParaSite" id="MBELARI_LOCUS6054"/>
    </source>
</evidence>
<feature type="compositionally biased region" description="Low complexity" evidence="1">
    <location>
        <begin position="346"/>
        <end position="373"/>
    </location>
</feature>
<feature type="region of interest" description="Disordered" evidence="1">
    <location>
        <begin position="193"/>
        <end position="543"/>
    </location>
</feature>
<dbReference type="WBParaSite" id="MBELARI_LOCUS6054">
    <property type="protein sequence ID" value="MBELARI_LOCUS6054"/>
    <property type="gene ID" value="MBELARI_LOCUS6054"/>
</dbReference>
<feature type="compositionally biased region" description="Low complexity" evidence="1">
    <location>
        <begin position="232"/>
        <end position="241"/>
    </location>
</feature>
<proteinExistence type="predicted"/>
<keyword evidence="2" id="KW-0472">Membrane</keyword>
<keyword evidence="2" id="KW-1133">Transmembrane helix</keyword>
<evidence type="ECO:0000256" key="1">
    <source>
        <dbReference type="SAM" id="MobiDB-lite"/>
    </source>
</evidence>
<keyword evidence="3" id="KW-1185">Reference proteome</keyword>
<sequence length="543" mass="60843">MVQMEELKDGPTPSGKLMFFNYGSYVPTWEVMWITIVIFAIFFLVCAFCCLFTWGLWEFYKRRYNKQAEAIHAKFKEEEEVQRKVNERKTNITMLPEARKKQQQQDQASADAATLFEENDPSATAPRKTQRQQTKMMTTLLTNVQNEEKEVEFQVEPLFIAAASHCLAKNAPQAAVMAIQSPNPSACEIGREEKIPARSPAPINLRKSISTRSRSLTPKYQRIRSTTRNRTRSNSPNPNRSVLGELTSNDTQGREEYAPKPRYGSRVFESSSGSRDWTSSYTDYLTPATSPTASATATPTPARKPTKSHLNKRDPEKYSPASTSDEEFSASTSNASRLPFHRRTASSDTTSSSAASSATWTSARSTTTPTWTPQKVATQKPTFEKNDDETSSIETMRKTEDSENIYAGEAPFWTNKVLDRSPTASSAPNQPLQLPSQFEDDVSIPGRSRRVEANAGLLTTAPSAFTQQQQTPPQQQHQQPYFNDNNGRTPRSVESRPSLIVEKMREASQSPRVSHGQILKRNDSLSPAKSSDGPSHQFYANHP</sequence>
<evidence type="ECO:0000256" key="2">
    <source>
        <dbReference type="SAM" id="Phobius"/>
    </source>
</evidence>